<dbReference type="PRINTS" id="PR00723">
    <property type="entry name" value="SUBTILISIN"/>
</dbReference>
<comment type="similarity">
    <text evidence="4">Belongs to the peptidase S8 family.</text>
</comment>
<feature type="transmembrane region" description="Helical" evidence="5">
    <location>
        <begin position="5"/>
        <end position="24"/>
    </location>
</feature>
<dbReference type="PANTHER" id="PTHR42884">
    <property type="entry name" value="PROPROTEIN CONVERTASE SUBTILISIN/KEXIN-RELATED"/>
    <property type="match status" value="1"/>
</dbReference>
<proteinExistence type="inferred from homology"/>
<protein>
    <submittedName>
        <fullName evidence="7">Aqualysin-1</fullName>
        <ecNumber evidence="7">3.4.21.111</ecNumber>
    </submittedName>
</protein>
<keyword evidence="3 4" id="KW-0720">Serine protease</keyword>
<comment type="caution">
    <text evidence="7">The sequence shown here is derived from an EMBL/GenBank/DDBJ whole genome shotgun (WGS) entry which is preliminary data.</text>
</comment>
<name>A0A1A6AXB6_9CLOT</name>
<reference evidence="7 8" key="1">
    <citation type="journal article" date="2012" name="Front. Microbiol.">
        <title>Draft Genome Sequence of the Virulent Strain 01-B526 of the Fish Pathogen Aeromonas salmonicida.</title>
        <authorList>
            <person name="Charette S.J."/>
            <person name="Brochu F."/>
            <person name="Boyle B."/>
            <person name="Filion G."/>
            <person name="Tanaka K.H."/>
            <person name="Derome N."/>
        </authorList>
    </citation>
    <scope>NUCLEOTIDE SEQUENCE [LARGE SCALE GENOMIC DNA]</scope>
    <source>
        <strain evidence="7 8">P11</strain>
    </source>
</reference>
<evidence type="ECO:0000313" key="7">
    <source>
        <dbReference type="EMBL" id="OBR94692.1"/>
    </source>
</evidence>
<evidence type="ECO:0000256" key="5">
    <source>
        <dbReference type="SAM" id="Phobius"/>
    </source>
</evidence>
<dbReference type="PATRIC" id="fig|1353534.3.peg.1049"/>
<evidence type="ECO:0000256" key="2">
    <source>
        <dbReference type="ARBA" id="ARBA00022801"/>
    </source>
</evidence>
<dbReference type="GO" id="GO:0004252">
    <property type="term" value="F:serine-type endopeptidase activity"/>
    <property type="evidence" value="ECO:0007669"/>
    <property type="project" value="UniProtKB-UniRule"/>
</dbReference>
<evidence type="ECO:0000256" key="3">
    <source>
        <dbReference type="ARBA" id="ARBA00022825"/>
    </source>
</evidence>
<sequence length="382" mass="42882">MKKKILIITITIVILFAIGGGIFVKNVMEEGDPKNWGINPSKISDIVTDRVLQKCNSDLERIYGFQDKDMSKKDLSQVSLDAISNISFDKSTKWPEKNKLPGGYDPNKWFDTGKDPGLNLSKIHEKGITGKGISVAVIDKPIRSTHDEFKGKMNYYKVGDHQTSPHFHGLACASILAGKTCGVASGSKLYYFATPDSKDRQEYYMEAIDKIIDVNKSLSKNEKIRIVSISDGVSKRAKYYDKWQQTIKRANSSGLTVVYSNLLYDRKFTWGGCNPSKDRNNPLNYELSKYLNERKVSKSNIIVPGDFRTTAGNSSDNTYVYWGEGGFSWAIPYVTGLAALAWQVNPNLTFDQILDKLIETKTTTSEGRYIINPEKFINSIAK</sequence>
<feature type="domain" description="Peptidase S8/S53" evidence="6">
    <location>
        <begin position="130"/>
        <end position="260"/>
    </location>
</feature>
<dbReference type="GO" id="GO:0016485">
    <property type="term" value="P:protein processing"/>
    <property type="evidence" value="ECO:0007669"/>
    <property type="project" value="TreeGrafter"/>
</dbReference>
<dbReference type="PANTHER" id="PTHR42884:SF14">
    <property type="entry name" value="NEUROENDOCRINE CONVERTASE 1"/>
    <property type="match status" value="1"/>
</dbReference>
<dbReference type="EC" id="3.4.21.111" evidence="7"/>
<feature type="active site" description="Charge relay system" evidence="4">
    <location>
        <position position="328"/>
    </location>
</feature>
<evidence type="ECO:0000256" key="4">
    <source>
        <dbReference type="PROSITE-ProRule" id="PRU01240"/>
    </source>
</evidence>
<dbReference type="InterPro" id="IPR015500">
    <property type="entry name" value="Peptidase_S8_subtilisin-rel"/>
</dbReference>
<dbReference type="Pfam" id="PF00082">
    <property type="entry name" value="Peptidase_S8"/>
    <property type="match status" value="1"/>
</dbReference>
<feature type="active site" description="Charge relay system" evidence="4">
    <location>
        <position position="139"/>
    </location>
</feature>
<dbReference type="RefSeq" id="WP_065077402.1">
    <property type="nucleotide sequence ID" value="NZ_LROS01000011.1"/>
</dbReference>
<keyword evidence="2 4" id="KW-0378">Hydrolase</keyword>
<dbReference type="Proteomes" id="UP000093954">
    <property type="component" value="Unassembled WGS sequence"/>
</dbReference>
<dbReference type="AlphaFoldDB" id="A0A1A6AXB6"/>
<dbReference type="SUPFAM" id="SSF52743">
    <property type="entry name" value="Subtilisin-like"/>
    <property type="match status" value="1"/>
</dbReference>
<dbReference type="Gene3D" id="3.40.50.200">
    <property type="entry name" value="Peptidase S8/S53 domain"/>
    <property type="match status" value="1"/>
</dbReference>
<keyword evidence="5" id="KW-0472">Membrane</keyword>
<gene>
    <name evidence="7" type="primary">pstI</name>
    <name evidence="7" type="ORF">CLRAG_10300</name>
</gene>
<dbReference type="InterPro" id="IPR000209">
    <property type="entry name" value="Peptidase_S8/S53_dom"/>
</dbReference>
<dbReference type="EMBL" id="LROS01000011">
    <property type="protein sequence ID" value="OBR94692.1"/>
    <property type="molecule type" value="Genomic_DNA"/>
</dbReference>
<accession>A0A1A6AXB6</accession>
<feature type="active site" description="Charge relay system" evidence="4">
    <location>
        <position position="168"/>
    </location>
</feature>
<dbReference type="PROSITE" id="PS51892">
    <property type="entry name" value="SUBTILASE"/>
    <property type="match status" value="1"/>
</dbReference>
<keyword evidence="1 4" id="KW-0645">Protease</keyword>
<dbReference type="InterPro" id="IPR036852">
    <property type="entry name" value="Peptidase_S8/S53_dom_sf"/>
</dbReference>
<evidence type="ECO:0000256" key="1">
    <source>
        <dbReference type="ARBA" id="ARBA00022670"/>
    </source>
</evidence>
<keyword evidence="5" id="KW-1133">Transmembrane helix</keyword>
<evidence type="ECO:0000259" key="6">
    <source>
        <dbReference type="Pfam" id="PF00082"/>
    </source>
</evidence>
<dbReference type="GO" id="GO:0016020">
    <property type="term" value="C:membrane"/>
    <property type="evidence" value="ECO:0007669"/>
    <property type="project" value="TreeGrafter"/>
</dbReference>
<evidence type="ECO:0000313" key="8">
    <source>
        <dbReference type="Proteomes" id="UP000093954"/>
    </source>
</evidence>
<keyword evidence="5" id="KW-0812">Transmembrane</keyword>
<keyword evidence="8" id="KW-1185">Reference proteome</keyword>
<organism evidence="7 8">
    <name type="scientific">Clostridium ragsdalei P11</name>
    <dbReference type="NCBI Taxonomy" id="1353534"/>
    <lineage>
        <taxon>Bacteria</taxon>
        <taxon>Bacillati</taxon>
        <taxon>Bacillota</taxon>
        <taxon>Clostridia</taxon>
        <taxon>Eubacteriales</taxon>
        <taxon>Clostridiaceae</taxon>
        <taxon>Clostridium</taxon>
    </lineage>
</organism>